<sequence>MFWRKKKQDSLPLEELAGNLMFMATDPDKNWEVASDFRKTDLPNNAVTCELSFLMGSICRDIIRNEVRPELLDKAILAAEKVYVKTFEAESSEELPPEMRAVYGTSSLIQVATAALKRYGTDGDLLSVTLPTFVSRIHGDPRMALEIKPLIESRLNILQSAFKQLLPANAK</sequence>
<protein>
    <submittedName>
        <fullName evidence="1">Uncharacterized protein</fullName>
    </submittedName>
</protein>
<proteinExistence type="predicted"/>
<evidence type="ECO:0000313" key="1">
    <source>
        <dbReference type="EMBL" id="OAI18134.1"/>
    </source>
</evidence>
<keyword evidence="2" id="KW-1185">Reference proteome</keyword>
<dbReference type="OrthoDB" id="9957373at2"/>
<dbReference type="RefSeq" id="WP_064028783.1">
    <property type="nucleotide sequence ID" value="NZ_LUUK01000172.1"/>
</dbReference>
<dbReference type="EMBL" id="LUUK01000172">
    <property type="protein sequence ID" value="OAI18134.1"/>
    <property type="molecule type" value="Genomic_DNA"/>
</dbReference>
<accession>A0A177NKN7</accession>
<organism evidence="1 2">
    <name type="scientific">Methylomonas koyamae</name>
    <dbReference type="NCBI Taxonomy" id="702114"/>
    <lineage>
        <taxon>Bacteria</taxon>
        <taxon>Pseudomonadati</taxon>
        <taxon>Pseudomonadota</taxon>
        <taxon>Gammaproteobacteria</taxon>
        <taxon>Methylococcales</taxon>
        <taxon>Methylococcaceae</taxon>
        <taxon>Methylomonas</taxon>
    </lineage>
</organism>
<name>A0A177NKN7_9GAMM</name>
<dbReference type="Proteomes" id="UP000077628">
    <property type="component" value="Unassembled WGS sequence"/>
</dbReference>
<gene>
    <name evidence="1" type="ORF">A1355_06095</name>
</gene>
<evidence type="ECO:0000313" key="2">
    <source>
        <dbReference type="Proteomes" id="UP000077628"/>
    </source>
</evidence>
<comment type="caution">
    <text evidence="1">The sequence shown here is derived from an EMBL/GenBank/DDBJ whole genome shotgun (WGS) entry which is preliminary data.</text>
</comment>
<reference evidence="2" key="1">
    <citation type="submission" date="2016-03" db="EMBL/GenBank/DDBJ databases">
        <authorList>
            <person name="Heylen K."/>
            <person name="De Vos P."/>
            <person name="Vekeman B."/>
        </authorList>
    </citation>
    <scope>NUCLEOTIDE SEQUENCE [LARGE SCALE GENOMIC DNA]</scope>
    <source>
        <strain evidence="2">R-45383</strain>
    </source>
</reference>
<dbReference type="AlphaFoldDB" id="A0A177NKN7"/>